<proteinExistence type="predicted"/>
<accession>A0ACC1JEQ6</accession>
<feature type="non-terminal residue" evidence="1">
    <location>
        <position position="1"/>
    </location>
</feature>
<protein>
    <submittedName>
        <fullName evidence="1">Uncharacterized protein</fullName>
    </submittedName>
</protein>
<keyword evidence="2" id="KW-1185">Reference proteome</keyword>
<evidence type="ECO:0000313" key="1">
    <source>
        <dbReference type="EMBL" id="KAJ1949153.1"/>
    </source>
</evidence>
<dbReference type="Proteomes" id="UP001150603">
    <property type="component" value="Unassembled WGS sequence"/>
</dbReference>
<dbReference type="EMBL" id="JANBPW010000531">
    <property type="protein sequence ID" value="KAJ1949153.1"/>
    <property type="molecule type" value="Genomic_DNA"/>
</dbReference>
<name>A0ACC1JEQ6_9FUNG</name>
<sequence length="88" mass="9776">FLHDKIRCKALFATHYHELVPHVVPSLGAVQPLHTAIYEDGRGGFAFLHKVKAGICKESHGLYVAQIAGIPDEVLKSAREFATRRRQG</sequence>
<reference evidence="1" key="1">
    <citation type="submission" date="2022-07" db="EMBL/GenBank/DDBJ databases">
        <title>Phylogenomic reconstructions and comparative analyses of Kickxellomycotina fungi.</title>
        <authorList>
            <person name="Reynolds N.K."/>
            <person name="Stajich J.E."/>
            <person name="Barry K."/>
            <person name="Grigoriev I.V."/>
            <person name="Crous P."/>
            <person name="Smith M.E."/>
        </authorList>
    </citation>
    <scope>NUCLEOTIDE SEQUENCE</scope>
    <source>
        <strain evidence="1">NRRL 5244</strain>
    </source>
</reference>
<comment type="caution">
    <text evidence="1">The sequence shown here is derived from an EMBL/GenBank/DDBJ whole genome shotgun (WGS) entry which is preliminary data.</text>
</comment>
<evidence type="ECO:0000313" key="2">
    <source>
        <dbReference type="Proteomes" id="UP001150603"/>
    </source>
</evidence>
<organism evidence="1 2">
    <name type="scientific">Linderina macrospora</name>
    <dbReference type="NCBI Taxonomy" id="4868"/>
    <lineage>
        <taxon>Eukaryota</taxon>
        <taxon>Fungi</taxon>
        <taxon>Fungi incertae sedis</taxon>
        <taxon>Zoopagomycota</taxon>
        <taxon>Kickxellomycotina</taxon>
        <taxon>Kickxellomycetes</taxon>
        <taxon>Kickxellales</taxon>
        <taxon>Kickxellaceae</taxon>
        <taxon>Linderina</taxon>
    </lineage>
</organism>
<gene>
    <name evidence="1" type="ORF">FBU59_001269</name>
</gene>